<gene>
    <name evidence="8" type="primary">trpA</name>
    <name evidence="10" type="ordered locus">Dde_3478</name>
</gene>
<dbReference type="InterPro" id="IPR011060">
    <property type="entry name" value="RibuloseP-bd_barrel"/>
</dbReference>
<keyword evidence="4 8" id="KW-0822">Tryptophan biosynthesis</keyword>
<dbReference type="AlphaFoldDB" id="Q30VM5"/>
<name>Q30VM5_OLEA2</name>
<reference evidence="10 11" key="1">
    <citation type="journal article" date="2011" name="J. Bacteriol.">
        <title>Complete genome sequence and updated annotation of Desulfovibrio alaskensis G20.</title>
        <authorList>
            <person name="Hauser L.J."/>
            <person name="Land M.L."/>
            <person name="Brown S.D."/>
            <person name="Larimer F."/>
            <person name="Keller K.L."/>
            <person name="Rapp-Giles B.J."/>
            <person name="Price M.N."/>
            <person name="Lin M."/>
            <person name="Bruce D.C."/>
            <person name="Detter J.C."/>
            <person name="Tapia R."/>
            <person name="Han C.S."/>
            <person name="Goodwin L.A."/>
            <person name="Cheng J.F."/>
            <person name="Pitluck S."/>
            <person name="Copeland A."/>
            <person name="Lucas S."/>
            <person name="Nolan M."/>
            <person name="Lapidus A.L."/>
            <person name="Palumbo A.V."/>
            <person name="Wall J.D."/>
        </authorList>
    </citation>
    <scope>NUCLEOTIDE SEQUENCE [LARGE SCALE GENOMIC DNA]</scope>
    <source>
        <strain evidence="11">ATCC BAA 1058 / DSM 17464 / G20</strain>
    </source>
</reference>
<dbReference type="EC" id="4.2.1.20" evidence="8"/>
<dbReference type="GO" id="GO:0005829">
    <property type="term" value="C:cytosol"/>
    <property type="evidence" value="ECO:0007669"/>
    <property type="project" value="TreeGrafter"/>
</dbReference>
<dbReference type="PANTHER" id="PTHR43406">
    <property type="entry name" value="TRYPTOPHAN SYNTHASE, ALPHA CHAIN"/>
    <property type="match status" value="1"/>
</dbReference>
<protein>
    <recommendedName>
        <fullName evidence="8">Tryptophan synthase alpha chain</fullName>
        <ecNumber evidence="8">4.2.1.20</ecNumber>
    </recommendedName>
</protein>
<dbReference type="KEGG" id="dde:Dde_3478"/>
<evidence type="ECO:0000313" key="11">
    <source>
        <dbReference type="Proteomes" id="UP000002710"/>
    </source>
</evidence>
<proteinExistence type="inferred from homology"/>
<sequence>MHTEHITSPADRLTMRIREANRQGRKALIPFLPAGFPDSGDFWRQLDELDAGGADVLEIGIPFSDPCADGPVVEQASLESLARGTTLRGVLEELERRKGRYRAGIVLMGYLNPFLQYGLDALARDAARAGVEGFIIPDLPLEEDALCRGALAAEGLALIPLVASNTDEDRMRAYAGVAQGYVYVVSVMGTTGARTDLPAGVTATLERARRCFDLPLALGFGVREPEQLAACGDRLDAVIFGSALISHIRTQGSAASFMERWRRPVAELVL</sequence>
<dbReference type="Proteomes" id="UP000002710">
    <property type="component" value="Chromosome"/>
</dbReference>
<evidence type="ECO:0000256" key="3">
    <source>
        <dbReference type="ARBA" id="ARBA00022605"/>
    </source>
</evidence>
<keyword evidence="3 8" id="KW-0028">Amino-acid biosynthesis</keyword>
<evidence type="ECO:0000256" key="4">
    <source>
        <dbReference type="ARBA" id="ARBA00022822"/>
    </source>
</evidence>
<dbReference type="NCBIfam" id="TIGR00262">
    <property type="entry name" value="trpA"/>
    <property type="match status" value="1"/>
</dbReference>
<dbReference type="InterPro" id="IPR013785">
    <property type="entry name" value="Aldolase_TIM"/>
</dbReference>
<evidence type="ECO:0000256" key="7">
    <source>
        <dbReference type="ARBA" id="ARBA00049047"/>
    </source>
</evidence>
<dbReference type="Pfam" id="PF00290">
    <property type="entry name" value="Trp_syntA"/>
    <property type="match status" value="1"/>
</dbReference>
<keyword evidence="6 8" id="KW-0456">Lyase</keyword>
<dbReference type="CDD" id="cd04724">
    <property type="entry name" value="Tryptophan_synthase_alpha"/>
    <property type="match status" value="1"/>
</dbReference>
<dbReference type="GO" id="GO:0004834">
    <property type="term" value="F:tryptophan synthase activity"/>
    <property type="evidence" value="ECO:0007669"/>
    <property type="project" value="UniProtKB-UniRule"/>
</dbReference>
<dbReference type="HOGENOM" id="CLU_016734_0_0_7"/>
<dbReference type="eggNOG" id="COG0159">
    <property type="taxonomic scope" value="Bacteria"/>
</dbReference>
<evidence type="ECO:0000256" key="2">
    <source>
        <dbReference type="ARBA" id="ARBA00011270"/>
    </source>
</evidence>
<dbReference type="PANTHER" id="PTHR43406:SF1">
    <property type="entry name" value="TRYPTOPHAN SYNTHASE ALPHA CHAIN, CHLOROPLASTIC"/>
    <property type="match status" value="1"/>
</dbReference>
<dbReference type="InterPro" id="IPR002028">
    <property type="entry name" value="Trp_synthase_suA"/>
</dbReference>
<evidence type="ECO:0000256" key="9">
    <source>
        <dbReference type="RuleBase" id="RU003662"/>
    </source>
</evidence>
<feature type="active site" description="Proton acceptor" evidence="8">
    <location>
        <position position="58"/>
    </location>
</feature>
<keyword evidence="11" id="KW-1185">Reference proteome</keyword>
<comment type="function">
    <text evidence="8">The alpha subunit is responsible for the aldol cleavage of indoleglycerol phosphate to indole and glyceraldehyde 3-phosphate.</text>
</comment>
<evidence type="ECO:0000256" key="8">
    <source>
        <dbReference type="HAMAP-Rule" id="MF_00131"/>
    </source>
</evidence>
<evidence type="ECO:0000256" key="1">
    <source>
        <dbReference type="ARBA" id="ARBA00004733"/>
    </source>
</evidence>
<dbReference type="EMBL" id="CP000112">
    <property type="protein sequence ID" value="ABB40271.1"/>
    <property type="molecule type" value="Genomic_DNA"/>
</dbReference>
<dbReference type="Gene3D" id="3.20.20.70">
    <property type="entry name" value="Aldolase class I"/>
    <property type="match status" value="1"/>
</dbReference>
<comment type="catalytic activity">
    <reaction evidence="7 8">
        <text>(1S,2R)-1-C-(indol-3-yl)glycerol 3-phosphate + L-serine = D-glyceraldehyde 3-phosphate + L-tryptophan + H2O</text>
        <dbReference type="Rhea" id="RHEA:10532"/>
        <dbReference type="ChEBI" id="CHEBI:15377"/>
        <dbReference type="ChEBI" id="CHEBI:33384"/>
        <dbReference type="ChEBI" id="CHEBI:57912"/>
        <dbReference type="ChEBI" id="CHEBI:58866"/>
        <dbReference type="ChEBI" id="CHEBI:59776"/>
        <dbReference type="EC" id="4.2.1.20"/>
    </reaction>
</comment>
<evidence type="ECO:0000256" key="6">
    <source>
        <dbReference type="ARBA" id="ARBA00023239"/>
    </source>
</evidence>
<dbReference type="STRING" id="207559.Dde_3478"/>
<evidence type="ECO:0000256" key="5">
    <source>
        <dbReference type="ARBA" id="ARBA00023141"/>
    </source>
</evidence>
<organism evidence="10 11">
    <name type="scientific">Oleidesulfovibrio alaskensis (strain ATCC BAA-1058 / DSM 17464 / G20)</name>
    <name type="common">Desulfovibrio alaskensis</name>
    <dbReference type="NCBI Taxonomy" id="207559"/>
    <lineage>
        <taxon>Bacteria</taxon>
        <taxon>Pseudomonadati</taxon>
        <taxon>Thermodesulfobacteriota</taxon>
        <taxon>Desulfovibrionia</taxon>
        <taxon>Desulfovibrionales</taxon>
        <taxon>Desulfovibrionaceae</taxon>
        <taxon>Oleidesulfovibrio</taxon>
    </lineage>
</organism>
<comment type="pathway">
    <text evidence="1 8">Amino-acid biosynthesis; L-tryptophan biosynthesis; L-tryptophan from chorismate: step 5/5.</text>
</comment>
<keyword evidence="5 8" id="KW-0057">Aromatic amino acid biosynthesis</keyword>
<accession>Q30VM5</accession>
<feature type="active site" description="Proton acceptor" evidence="8">
    <location>
        <position position="69"/>
    </location>
</feature>
<dbReference type="UniPathway" id="UPA00035">
    <property type="reaction ID" value="UER00044"/>
</dbReference>
<dbReference type="SUPFAM" id="SSF51366">
    <property type="entry name" value="Ribulose-phoshate binding barrel"/>
    <property type="match status" value="1"/>
</dbReference>
<evidence type="ECO:0000313" key="10">
    <source>
        <dbReference type="EMBL" id="ABB40271.1"/>
    </source>
</evidence>
<dbReference type="HAMAP" id="MF_00131">
    <property type="entry name" value="Trp_synth_alpha"/>
    <property type="match status" value="1"/>
</dbReference>
<comment type="similarity">
    <text evidence="8 9">Belongs to the TrpA family.</text>
</comment>
<dbReference type="RefSeq" id="WP_011369175.1">
    <property type="nucleotide sequence ID" value="NC_007519.1"/>
</dbReference>
<comment type="subunit">
    <text evidence="2 8">Tetramer of two alpha and two beta chains.</text>
</comment>